<sequence>MSTLSAAAPAPFPVTVHPFKSPTPYSCAYEQGSSSSKNALVFIGGLGDGPHTVPYVHRVAKELESSTKLSYSVFETRLRSSFGGFGYRRLQDDAADISALVKYLHGIGKQKVVLMGHSTGCQDCVEYADATKYSNEPVDGFILQATVSDREAIRPLMSKEAYEEGIEYASNLIKSGKENEIMPRSKLPKEFDTPISAYRWFSLAGRGGDDDFFSSDLSDAEVEAVWSRFKQPANLKNGKAIVLQESQASSLASFLEQHTT</sequence>
<dbReference type="eggNOG" id="KOG4840">
    <property type="taxonomic scope" value="Eukaryota"/>
</dbReference>
<dbReference type="GeneID" id="19321911"/>
<dbReference type="GO" id="GO:0016757">
    <property type="term" value="F:glycosyltransferase activity"/>
    <property type="evidence" value="ECO:0007669"/>
    <property type="project" value="UniProtKB-KW"/>
</dbReference>
<name>R8BTY9_PHAM7</name>
<gene>
    <name evidence="1" type="ORF">UCRPA7_1732</name>
</gene>
<dbReference type="Pfam" id="PF08538">
    <property type="entry name" value="DUF1749"/>
    <property type="match status" value="1"/>
</dbReference>
<dbReference type="OrthoDB" id="10034502at2759"/>
<evidence type="ECO:0000313" key="1">
    <source>
        <dbReference type="EMBL" id="EOO02764.1"/>
    </source>
</evidence>
<dbReference type="InterPro" id="IPR029058">
    <property type="entry name" value="AB_hydrolase_fold"/>
</dbReference>
<dbReference type="HOGENOM" id="CLU_049633_3_0_1"/>
<evidence type="ECO:0000313" key="2">
    <source>
        <dbReference type="Proteomes" id="UP000014074"/>
    </source>
</evidence>
<dbReference type="PANTHER" id="PTHR31591">
    <property type="entry name" value="UPF0613 PROTEIN PB24D3.06C"/>
    <property type="match status" value="1"/>
</dbReference>
<dbReference type="SUPFAM" id="SSF53474">
    <property type="entry name" value="alpha/beta-Hydrolases"/>
    <property type="match status" value="1"/>
</dbReference>
<keyword evidence="2" id="KW-1185">Reference proteome</keyword>
<accession>R8BTY9</accession>
<dbReference type="Gene3D" id="3.40.50.1820">
    <property type="entry name" value="alpha/beta hydrolase"/>
    <property type="match status" value="1"/>
</dbReference>
<protein>
    <submittedName>
        <fullName evidence="1">Putative dolichol-phosphate mannosyltransferase protein</fullName>
    </submittedName>
</protein>
<proteinExistence type="predicted"/>
<dbReference type="AlphaFoldDB" id="R8BTY9"/>
<organism evidence="1 2">
    <name type="scientific">Phaeoacremonium minimum (strain UCR-PA7)</name>
    <name type="common">Esca disease fungus</name>
    <name type="synonym">Togninia minima</name>
    <dbReference type="NCBI Taxonomy" id="1286976"/>
    <lineage>
        <taxon>Eukaryota</taxon>
        <taxon>Fungi</taxon>
        <taxon>Dikarya</taxon>
        <taxon>Ascomycota</taxon>
        <taxon>Pezizomycotina</taxon>
        <taxon>Sordariomycetes</taxon>
        <taxon>Sordariomycetidae</taxon>
        <taxon>Togniniales</taxon>
        <taxon>Togniniaceae</taxon>
        <taxon>Phaeoacremonium</taxon>
    </lineage>
</organism>
<keyword evidence="1" id="KW-0328">Glycosyltransferase</keyword>
<dbReference type="PANTHER" id="PTHR31591:SF7">
    <property type="entry name" value="DUF1749-DOMAIN-CONTAINING PROTEIN"/>
    <property type="match status" value="1"/>
</dbReference>
<dbReference type="InterPro" id="IPR013744">
    <property type="entry name" value="SidJ"/>
</dbReference>
<dbReference type="Proteomes" id="UP000014074">
    <property type="component" value="Unassembled WGS sequence"/>
</dbReference>
<dbReference type="KEGG" id="tmn:UCRPA7_1732"/>
<dbReference type="EMBL" id="KB932902">
    <property type="protein sequence ID" value="EOO02764.1"/>
    <property type="molecule type" value="Genomic_DNA"/>
</dbReference>
<keyword evidence="1" id="KW-0808">Transferase</keyword>
<reference evidence="2" key="1">
    <citation type="journal article" date="2013" name="Genome Announc.">
        <title>Draft genome sequence of the ascomycete Phaeoacremonium aleophilum strain UCR-PA7, a causal agent of the esca disease complex in grapevines.</title>
        <authorList>
            <person name="Blanco-Ulate B."/>
            <person name="Rolshausen P."/>
            <person name="Cantu D."/>
        </authorList>
    </citation>
    <scope>NUCLEOTIDE SEQUENCE [LARGE SCALE GENOMIC DNA]</scope>
    <source>
        <strain evidence="2">UCR-PA7</strain>
    </source>
</reference>
<dbReference type="RefSeq" id="XP_007912502.1">
    <property type="nucleotide sequence ID" value="XM_007914311.1"/>
</dbReference>